<sequence length="54" mass="6256">MAPFFNETWRWTRQREISGTGLTQRKIAAIAIVLFYAFAEQNPSSWPDEPAPEE</sequence>
<gene>
    <name evidence="1" type="ORF">AM571_PC00463</name>
</gene>
<dbReference type="Proteomes" id="UP000185109">
    <property type="component" value="Plasmid pRsp8C3c"/>
</dbReference>
<evidence type="ECO:0000313" key="1">
    <source>
        <dbReference type="EMBL" id="APO78201.1"/>
    </source>
</evidence>
<dbReference type="AlphaFoldDB" id="A0A1L5PDD1"/>
<keyword evidence="1" id="KW-0614">Plasmid</keyword>
<protein>
    <submittedName>
        <fullName evidence="1">Uncharacterized protein</fullName>
    </submittedName>
</protein>
<dbReference type="EMBL" id="CP017244">
    <property type="protein sequence ID" value="APO78201.1"/>
    <property type="molecule type" value="Genomic_DNA"/>
</dbReference>
<evidence type="ECO:0000313" key="2">
    <source>
        <dbReference type="Proteomes" id="UP000185109"/>
    </source>
</evidence>
<reference evidence="1 2" key="1">
    <citation type="submission" date="2016-09" db="EMBL/GenBank/DDBJ databases">
        <title>The complete genome sequences of Rhizobium gallicum, symbiovars gallicum and phaseoli, symbionts associated to common bean (Phaseolus vulgaris).</title>
        <authorList>
            <person name="Bustos P."/>
            <person name="Santamaria R.I."/>
            <person name="Perez-Carrascal O.M."/>
            <person name="Juarez S."/>
            <person name="Lozano L."/>
            <person name="Martinez-Flores I."/>
            <person name="Martinez-Romero E."/>
            <person name="Cevallos M."/>
            <person name="Romero D."/>
            <person name="Davila G."/>
            <person name="Gonzalez V."/>
        </authorList>
    </citation>
    <scope>NUCLEOTIDE SEQUENCE [LARGE SCALE GENOMIC DNA]</scope>
    <source>
        <strain evidence="1 2">8C-3</strain>
        <plasmid evidence="2">Plasmid prsp8c3c</plasmid>
    </source>
</reference>
<accession>A0A1L5PDD1</accession>
<name>A0A1L5PDD1_RHIET</name>
<proteinExistence type="predicted"/>
<geneLocation type="plasmid" evidence="2">
    <name>prsp8c3c</name>
</geneLocation>
<organism evidence="1 2">
    <name type="scientific">Rhizobium etli 8C-3</name>
    <dbReference type="NCBI Taxonomy" id="538025"/>
    <lineage>
        <taxon>Bacteria</taxon>
        <taxon>Pseudomonadati</taxon>
        <taxon>Pseudomonadota</taxon>
        <taxon>Alphaproteobacteria</taxon>
        <taxon>Hyphomicrobiales</taxon>
        <taxon>Rhizobiaceae</taxon>
        <taxon>Rhizobium/Agrobacterium group</taxon>
        <taxon>Rhizobium</taxon>
    </lineage>
</organism>